<feature type="compositionally biased region" description="Low complexity" evidence="7">
    <location>
        <begin position="62"/>
        <end position="72"/>
    </location>
</feature>
<dbReference type="Gene3D" id="2.40.10.10">
    <property type="entry name" value="Trypsin-like serine proteases"/>
    <property type="match status" value="2"/>
</dbReference>
<dbReference type="PROSITE" id="PS00134">
    <property type="entry name" value="TRYPSIN_HIS"/>
    <property type="match status" value="1"/>
</dbReference>
<dbReference type="PANTHER" id="PTHR15462">
    <property type="entry name" value="SERINE PROTEASE"/>
    <property type="match status" value="1"/>
</dbReference>
<dbReference type="InterPro" id="IPR050966">
    <property type="entry name" value="Glutamyl_endopeptidase"/>
</dbReference>
<evidence type="ECO:0000256" key="7">
    <source>
        <dbReference type="SAM" id="MobiDB-lite"/>
    </source>
</evidence>
<keyword evidence="5 6" id="KW-0720">Serine protease</keyword>
<evidence type="ECO:0000313" key="8">
    <source>
        <dbReference type="EMBL" id="MDA2809140.1"/>
    </source>
</evidence>
<feature type="region of interest" description="Disordered" evidence="7">
    <location>
        <begin position="31"/>
        <end position="97"/>
    </location>
</feature>
<feature type="signal peptide" evidence="6">
    <location>
        <begin position="1"/>
        <end position="27"/>
    </location>
</feature>
<comment type="caution">
    <text evidence="8">The sequence shown here is derived from an EMBL/GenBank/DDBJ whole genome shotgun (WGS) entry which is preliminary data.</text>
</comment>
<evidence type="ECO:0000256" key="1">
    <source>
        <dbReference type="ARBA" id="ARBA00008764"/>
    </source>
</evidence>
<dbReference type="InterPro" id="IPR009003">
    <property type="entry name" value="Peptidase_S1_PA"/>
</dbReference>
<dbReference type="InterPro" id="IPR043504">
    <property type="entry name" value="Peptidase_S1_PA_chymotrypsin"/>
</dbReference>
<evidence type="ECO:0000256" key="2">
    <source>
        <dbReference type="ARBA" id="ARBA00022670"/>
    </source>
</evidence>
<comment type="similarity">
    <text evidence="1 6">Belongs to the peptidase S1B family.</text>
</comment>
<evidence type="ECO:0000256" key="4">
    <source>
        <dbReference type="ARBA" id="ARBA00022801"/>
    </source>
</evidence>
<evidence type="ECO:0000256" key="6">
    <source>
        <dbReference type="RuleBase" id="RU004296"/>
    </source>
</evidence>
<accession>A0ABT4TWR3</accession>
<keyword evidence="2 6" id="KW-0645">Protease</keyword>
<dbReference type="Proteomes" id="UP001527866">
    <property type="component" value="Unassembled WGS sequence"/>
</dbReference>
<dbReference type="PANTHER" id="PTHR15462:SF8">
    <property type="entry name" value="SERINE PROTEASE"/>
    <property type="match status" value="1"/>
</dbReference>
<dbReference type="InterPro" id="IPR018114">
    <property type="entry name" value="TRYPSIN_HIS"/>
</dbReference>
<dbReference type="SUPFAM" id="SSF50494">
    <property type="entry name" value="Trypsin-like serine proteases"/>
    <property type="match status" value="1"/>
</dbReference>
<dbReference type="RefSeq" id="WP_270683051.1">
    <property type="nucleotide sequence ID" value="NZ_JAQFWQ010000001.1"/>
</dbReference>
<dbReference type="EC" id="3.4.21.-" evidence="6"/>
<feature type="chain" id="PRO_5045005758" description="Serine protease" evidence="6">
    <location>
        <begin position="28"/>
        <end position="332"/>
    </location>
</feature>
<keyword evidence="9" id="KW-1185">Reference proteome</keyword>
<sequence length="332" mass="36486">MNKWHVNIVVASITALLAFWVSAPAVAEQSVQSDLNDPKGRLVSSDPDYTPEPVRKSTQKDGGYSSGYKGSGPPESLSDYGAHQPSEERPEVVPNDVEPFEIIGEEDDRYRVETDFYPYTTVVSMVRDAGDDGVEYCTGWMAGPDLVVTAGHCVADGGSGDFYEADTFRLAPAYDDRYDPAAPFGECGARQLFSQDGWVHDGESKYDFGAVKLDCTIGEATGWLGYFWTVRSLQGPTSTITQYPGDKKREMWEAKGGVYDPLLPGLQYDHDIDTMPGSSGSPVYRYYSQESDLCAGYCASGVHSGYDRTKDLNVASRIDENRFNLIGELKAR</sequence>
<dbReference type="InterPro" id="IPR008256">
    <property type="entry name" value="Peptidase_S1B"/>
</dbReference>
<evidence type="ECO:0000256" key="5">
    <source>
        <dbReference type="ARBA" id="ARBA00022825"/>
    </source>
</evidence>
<dbReference type="EMBL" id="JAQFWQ010000001">
    <property type="protein sequence ID" value="MDA2809140.1"/>
    <property type="molecule type" value="Genomic_DNA"/>
</dbReference>
<evidence type="ECO:0000256" key="3">
    <source>
        <dbReference type="ARBA" id="ARBA00022729"/>
    </source>
</evidence>
<organism evidence="8 9">
    <name type="scientific">Nocardiopsis endophytica</name>
    <dbReference type="NCBI Taxonomy" id="3018445"/>
    <lineage>
        <taxon>Bacteria</taxon>
        <taxon>Bacillati</taxon>
        <taxon>Actinomycetota</taxon>
        <taxon>Actinomycetes</taxon>
        <taxon>Streptosporangiales</taxon>
        <taxon>Nocardiopsidaceae</taxon>
        <taxon>Nocardiopsis</taxon>
    </lineage>
</organism>
<name>A0ABT4TWR3_9ACTN</name>
<proteinExistence type="inferred from homology"/>
<reference evidence="8 9" key="1">
    <citation type="submission" date="2023-01" db="EMBL/GenBank/DDBJ databases">
        <title>Draft genome sequence of Nocardiopsis sp. RSe5-2 isolated from halophytes.</title>
        <authorList>
            <person name="Duangmal K."/>
            <person name="Chantavorakit T."/>
        </authorList>
    </citation>
    <scope>NUCLEOTIDE SEQUENCE [LARGE SCALE GENOMIC DNA]</scope>
    <source>
        <strain evidence="8 9">RSe5-2</strain>
    </source>
</reference>
<keyword evidence="4 6" id="KW-0378">Hydrolase</keyword>
<protein>
    <recommendedName>
        <fullName evidence="6">Serine protease</fullName>
        <ecNumber evidence="6">3.4.21.-</ecNumber>
    </recommendedName>
</protein>
<gene>
    <name evidence="8" type="ORF">O4J56_00660</name>
</gene>
<evidence type="ECO:0000313" key="9">
    <source>
        <dbReference type="Proteomes" id="UP001527866"/>
    </source>
</evidence>
<keyword evidence="3 6" id="KW-0732">Signal</keyword>
<dbReference type="PRINTS" id="PR00839">
    <property type="entry name" value="V8PROTEASE"/>
</dbReference>